<keyword evidence="8" id="KW-1185">Reference proteome</keyword>
<dbReference type="GO" id="GO:0016491">
    <property type="term" value="F:oxidoreductase activity"/>
    <property type="evidence" value="ECO:0007669"/>
    <property type="project" value="UniProtKB-UniRule"/>
</dbReference>
<dbReference type="Proteomes" id="UP000199668">
    <property type="component" value="Unassembled WGS sequence"/>
</dbReference>
<dbReference type="OrthoDB" id="9775805at2"/>
<dbReference type="STRING" id="266892.SAMN04488054_10455"/>
<dbReference type="EMBL" id="FOTY01000004">
    <property type="protein sequence ID" value="SFL72503.1"/>
    <property type="molecule type" value="Genomic_DNA"/>
</dbReference>
<dbReference type="CDD" id="cd02146">
    <property type="entry name" value="NfsA-like"/>
    <property type="match status" value="1"/>
</dbReference>
<keyword evidence="2 5" id="KW-0285">Flavoprotein</keyword>
<evidence type="ECO:0000256" key="3">
    <source>
        <dbReference type="ARBA" id="ARBA00022643"/>
    </source>
</evidence>
<dbReference type="InterPro" id="IPR016446">
    <property type="entry name" value="Flavin_OxRdtase_Frp"/>
</dbReference>
<dbReference type="Pfam" id="PF00881">
    <property type="entry name" value="Nitroreductase"/>
    <property type="match status" value="1"/>
</dbReference>
<dbReference type="Gene3D" id="3.40.109.10">
    <property type="entry name" value="NADH Oxidase"/>
    <property type="match status" value="1"/>
</dbReference>
<evidence type="ECO:0000256" key="2">
    <source>
        <dbReference type="ARBA" id="ARBA00022630"/>
    </source>
</evidence>
<proteinExistence type="inferred from homology"/>
<organism evidence="7 8">
    <name type="scientific">Salibacterium qingdaonense</name>
    <dbReference type="NCBI Taxonomy" id="266892"/>
    <lineage>
        <taxon>Bacteria</taxon>
        <taxon>Bacillati</taxon>
        <taxon>Bacillota</taxon>
        <taxon>Bacilli</taxon>
        <taxon>Bacillales</taxon>
        <taxon>Bacillaceae</taxon>
    </lineage>
</organism>
<gene>
    <name evidence="7" type="ORF">SAMN04488054_10455</name>
</gene>
<evidence type="ECO:0000256" key="5">
    <source>
        <dbReference type="PIRNR" id="PIRNR005426"/>
    </source>
</evidence>
<dbReference type="PANTHER" id="PTHR43425">
    <property type="entry name" value="OXYGEN-INSENSITIVE NADPH NITROREDUCTASE"/>
    <property type="match status" value="1"/>
</dbReference>
<keyword evidence="4 5" id="KW-0560">Oxidoreductase</keyword>
<dbReference type="PANTHER" id="PTHR43425:SF3">
    <property type="entry name" value="NADPH-DEPENDENT OXIDOREDUCTASE"/>
    <property type="match status" value="1"/>
</dbReference>
<evidence type="ECO:0000313" key="7">
    <source>
        <dbReference type="EMBL" id="SFL72503.1"/>
    </source>
</evidence>
<evidence type="ECO:0000313" key="8">
    <source>
        <dbReference type="Proteomes" id="UP000199668"/>
    </source>
</evidence>
<dbReference type="NCBIfam" id="NF008033">
    <property type="entry name" value="PRK10765.1"/>
    <property type="match status" value="1"/>
</dbReference>
<keyword evidence="5" id="KW-0521">NADP</keyword>
<evidence type="ECO:0000259" key="6">
    <source>
        <dbReference type="Pfam" id="PF00881"/>
    </source>
</evidence>
<reference evidence="7 8" key="1">
    <citation type="submission" date="2016-10" db="EMBL/GenBank/DDBJ databases">
        <authorList>
            <person name="de Groot N.N."/>
        </authorList>
    </citation>
    <scope>NUCLEOTIDE SEQUENCE [LARGE SCALE GENOMIC DNA]</scope>
    <source>
        <strain evidence="7 8">CGMCC 1.6134</strain>
    </source>
</reference>
<dbReference type="SUPFAM" id="SSF55469">
    <property type="entry name" value="FMN-dependent nitroreductase-like"/>
    <property type="match status" value="1"/>
</dbReference>
<accession>A0A1I4K1V3</accession>
<sequence>MNEVIQTILGHRSIRRFKNEALTQEETDQIISAAQAASTSSFLQAYSIIGVTDKSKKEEIAELAGNQNYVAENGFFAVFCADFSRHQTAASLHDQDIHKAVESTEGFMVAVIDTALAAQNAAIAAESMGLGICYIGGLRNNLETVSSLLETPSHVLPLFGMVVGRPAEQHEQKPRLPQETVYHENTYNLDSESLKQELKHYDETILHYYRSRSSRSKQITWTSQAASTLSHSKRLYLNAFTKEKGFLNGRP</sequence>
<dbReference type="PIRSF" id="PIRSF005426">
    <property type="entry name" value="Frp"/>
    <property type="match status" value="1"/>
</dbReference>
<feature type="domain" description="Nitroreductase" evidence="6">
    <location>
        <begin position="8"/>
        <end position="164"/>
    </location>
</feature>
<dbReference type="InterPro" id="IPR000415">
    <property type="entry name" value="Nitroreductase-like"/>
</dbReference>
<comment type="similarity">
    <text evidence="1 5">Belongs to the flavin oxidoreductase frp family.</text>
</comment>
<dbReference type="InterPro" id="IPR029479">
    <property type="entry name" value="Nitroreductase"/>
</dbReference>
<keyword evidence="3 5" id="KW-0288">FMN</keyword>
<evidence type="ECO:0000256" key="4">
    <source>
        <dbReference type="ARBA" id="ARBA00023002"/>
    </source>
</evidence>
<name>A0A1I4K1V3_9BACI</name>
<dbReference type="RefSeq" id="WP_090925937.1">
    <property type="nucleotide sequence ID" value="NZ_FOTY01000004.1"/>
</dbReference>
<evidence type="ECO:0000256" key="1">
    <source>
        <dbReference type="ARBA" id="ARBA00008366"/>
    </source>
</evidence>
<protein>
    <submittedName>
        <fullName evidence="7">FMN reductase (NADPH)</fullName>
    </submittedName>
</protein>
<dbReference type="AlphaFoldDB" id="A0A1I4K1V3"/>